<keyword evidence="3" id="KW-1185">Reference proteome</keyword>
<feature type="transmembrane region" description="Helical" evidence="1">
    <location>
        <begin position="6"/>
        <end position="26"/>
    </location>
</feature>
<comment type="caution">
    <text evidence="2">The sequence shown here is derived from an EMBL/GenBank/DDBJ whole genome shotgun (WGS) entry which is preliminary data.</text>
</comment>
<dbReference type="EMBL" id="NGKB01000018">
    <property type="protein sequence ID" value="RSU10395.1"/>
    <property type="molecule type" value="Genomic_DNA"/>
</dbReference>
<dbReference type="AlphaFoldDB" id="A0A430AQQ4"/>
<evidence type="ECO:0008006" key="4">
    <source>
        <dbReference type="Google" id="ProtNLM"/>
    </source>
</evidence>
<dbReference type="OrthoDB" id="9805856at2"/>
<keyword evidence="1" id="KW-1133">Transmembrane helix</keyword>
<evidence type="ECO:0000313" key="2">
    <source>
        <dbReference type="EMBL" id="RSU10395.1"/>
    </source>
</evidence>
<keyword evidence="1" id="KW-0812">Transmembrane</keyword>
<gene>
    <name evidence="2" type="ORF">CBF28_13840</name>
</gene>
<evidence type="ECO:0000256" key="1">
    <source>
        <dbReference type="SAM" id="Phobius"/>
    </source>
</evidence>
<name>A0A430AQQ4_9ENTE</name>
<evidence type="ECO:0000313" key="3">
    <source>
        <dbReference type="Proteomes" id="UP000288028"/>
    </source>
</evidence>
<accession>A0A430AQQ4</accession>
<organism evidence="2 3">
    <name type="scientific">Vagococcus carniphilus</name>
    <dbReference type="NCBI Taxonomy" id="218144"/>
    <lineage>
        <taxon>Bacteria</taxon>
        <taxon>Bacillati</taxon>
        <taxon>Bacillota</taxon>
        <taxon>Bacilli</taxon>
        <taxon>Lactobacillales</taxon>
        <taxon>Enterococcaceae</taxon>
        <taxon>Vagococcus</taxon>
    </lineage>
</organism>
<dbReference type="InterPro" id="IPR036166">
    <property type="entry name" value="YxeA-like_sf"/>
</dbReference>
<reference evidence="2 3" key="1">
    <citation type="submission" date="2017-05" db="EMBL/GenBank/DDBJ databases">
        <title>Vagococcus spp. assemblies.</title>
        <authorList>
            <person name="Gulvik C.A."/>
        </authorList>
    </citation>
    <scope>NUCLEOTIDE SEQUENCE [LARGE SCALE GENOMIC DNA]</scope>
    <source>
        <strain evidence="2 3">SS1714</strain>
    </source>
</reference>
<keyword evidence="1" id="KW-0472">Membrane</keyword>
<protein>
    <recommendedName>
        <fullName evidence="4">DUF1093 domain-containing protein</fullName>
    </recommendedName>
</protein>
<sequence>MKKKKLILYIFFLLLISIGSFSYYKLKDSKEWRDRLNPFLNKTIGYAILPEEVTYNGGDKYDPNGFGNKVQIPDKYHVLVVDSNHSKEQNYLTFSGGQSPEGKNFGKVIHKGTYVYKLEFVSWEDIPKKEQKILLDKSGR</sequence>
<dbReference type="Proteomes" id="UP000288028">
    <property type="component" value="Unassembled WGS sequence"/>
</dbReference>
<proteinExistence type="predicted"/>
<dbReference type="SUPFAM" id="SSF159121">
    <property type="entry name" value="BC4932-like"/>
    <property type="match status" value="1"/>
</dbReference>